<protein>
    <recommendedName>
        <fullName evidence="2">Nudix hydrolase domain-containing protein</fullName>
    </recommendedName>
</protein>
<dbReference type="Proteomes" id="UP000598174">
    <property type="component" value="Unassembled WGS sequence"/>
</dbReference>
<gene>
    <name evidence="3" type="ORF">Afe05nite_86140</name>
</gene>
<evidence type="ECO:0000313" key="3">
    <source>
        <dbReference type="EMBL" id="GIE16774.1"/>
    </source>
</evidence>
<dbReference type="RefSeq" id="WP_203823094.1">
    <property type="nucleotide sequence ID" value="NZ_BAAABP010000020.1"/>
</dbReference>
<keyword evidence="4" id="KW-1185">Reference proteome</keyword>
<sequence length="172" mass="18765">MSTCDNTSVGVLIERDNRYLMFERQTFPPGIAPPAGHVDAHGAPEQAATAETREEVGLTVTGLTLLDEVWLPNRCRRQPGPSGVGHQWTLFRAEVSGVLDLDPREARSPLWCDPSNLQWLADNTLRGSLLAGHGLALEPAWCLLLDRLGVIRLGGALGRALRLAQTEPEEAR</sequence>
<dbReference type="CDD" id="cd02883">
    <property type="entry name" value="NUDIX_Hydrolase"/>
    <property type="match status" value="1"/>
</dbReference>
<dbReference type="AlphaFoldDB" id="A0A919MJ67"/>
<dbReference type="Pfam" id="PF00293">
    <property type="entry name" value="NUDIX"/>
    <property type="match status" value="1"/>
</dbReference>
<dbReference type="Gene3D" id="3.90.79.10">
    <property type="entry name" value="Nucleoside Triphosphate Pyrophosphohydrolase"/>
    <property type="match status" value="1"/>
</dbReference>
<feature type="domain" description="Nudix hydrolase" evidence="2">
    <location>
        <begin position="4"/>
        <end position="134"/>
    </location>
</feature>
<evidence type="ECO:0000313" key="4">
    <source>
        <dbReference type="Proteomes" id="UP000598174"/>
    </source>
</evidence>
<accession>A0A919MJ67</accession>
<dbReference type="SUPFAM" id="SSF55811">
    <property type="entry name" value="Nudix"/>
    <property type="match status" value="1"/>
</dbReference>
<evidence type="ECO:0000259" key="2">
    <source>
        <dbReference type="PROSITE" id="PS51462"/>
    </source>
</evidence>
<dbReference type="InterPro" id="IPR000086">
    <property type="entry name" value="NUDIX_hydrolase_dom"/>
</dbReference>
<evidence type="ECO:0000256" key="1">
    <source>
        <dbReference type="SAM" id="MobiDB-lite"/>
    </source>
</evidence>
<feature type="region of interest" description="Disordered" evidence="1">
    <location>
        <begin position="30"/>
        <end position="52"/>
    </location>
</feature>
<dbReference type="EMBL" id="BOMM01000099">
    <property type="protein sequence ID" value="GIE16774.1"/>
    <property type="molecule type" value="Genomic_DNA"/>
</dbReference>
<reference evidence="3" key="1">
    <citation type="submission" date="2021-01" db="EMBL/GenBank/DDBJ databases">
        <title>Whole genome shotgun sequence of Actinoplanes ferrugineus NBRC 15555.</title>
        <authorList>
            <person name="Komaki H."/>
            <person name="Tamura T."/>
        </authorList>
    </citation>
    <scope>NUCLEOTIDE SEQUENCE</scope>
    <source>
        <strain evidence="3">NBRC 15555</strain>
    </source>
</reference>
<dbReference type="PROSITE" id="PS51462">
    <property type="entry name" value="NUDIX"/>
    <property type="match status" value="1"/>
</dbReference>
<name>A0A919MJ67_9ACTN</name>
<proteinExistence type="predicted"/>
<organism evidence="3 4">
    <name type="scientific">Paractinoplanes ferrugineus</name>
    <dbReference type="NCBI Taxonomy" id="113564"/>
    <lineage>
        <taxon>Bacteria</taxon>
        <taxon>Bacillati</taxon>
        <taxon>Actinomycetota</taxon>
        <taxon>Actinomycetes</taxon>
        <taxon>Micromonosporales</taxon>
        <taxon>Micromonosporaceae</taxon>
        <taxon>Paractinoplanes</taxon>
    </lineage>
</organism>
<comment type="caution">
    <text evidence="3">The sequence shown here is derived from an EMBL/GenBank/DDBJ whole genome shotgun (WGS) entry which is preliminary data.</text>
</comment>
<dbReference type="InterPro" id="IPR015797">
    <property type="entry name" value="NUDIX_hydrolase-like_dom_sf"/>
</dbReference>